<name>A0A167KTH9_PHYB8</name>
<keyword evidence="2" id="KW-1185">Reference proteome</keyword>
<dbReference type="GeneID" id="28993259"/>
<organism evidence="1 2">
    <name type="scientific">Phycomyces blakesleeanus (strain ATCC 8743b / DSM 1359 / FGSC 10004 / NBRC 33097 / NRRL 1555)</name>
    <dbReference type="NCBI Taxonomy" id="763407"/>
    <lineage>
        <taxon>Eukaryota</taxon>
        <taxon>Fungi</taxon>
        <taxon>Fungi incertae sedis</taxon>
        <taxon>Mucoromycota</taxon>
        <taxon>Mucoromycotina</taxon>
        <taxon>Mucoromycetes</taxon>
        <taxon>Mucorales</taxon>
        <taxon>Phycomycetaceae</taxon>
        <taxon>Phycomyces</taxon>
    </lineage>
</organism>
<dbReference type="InParanoid" id="A0A167KTH9"/>
<evidence type="ECO:0000313" key="1">
    <source>
        <dbReference type="EMBL" id="OAD68838.1"/>
    </source>
</evidence>
<accession>A0A167KTH9</accession>
<dbReference type="Proteomes" id="UP000077315">
    <property type="component" value="Unassembled WGS sequence"/>
</dbReference>
<sequence length="111" mass="12647">MRMDLNAEFITPHIFSCCQEGDRQETQPPLAQHFPSLPRPVTRKWAICSWICISALTPPPQVLPSTEALENTQNPTDIGVYGKADFDPLDHQIIAELAHAHKLEHEYQQFK</sequence>
<dbReference type="EMBL" id="KV440993">
    <property type="protein sequence ID" value="OAD68838.1"/>
    <property type="molecule type" value="Genomic_DNA"/>
</dbReference>
<evidence type="ECO:0000313" key="2">
    <source>
        <dbReference type="Proteomes" id="UP000077315"/>
    </source>
</evidence>
<dbReference type="RefSeq" id="XP_018286878.1">
    <property type="nucleotide sequence ID" value="XM_018432353.1"/>
</dbReference>
<dbReference type="VEuPathDB" id="FungiDB:PHYBLDRAFT_149849"/>
<protein>
    <submittedName>
        <fullName evidence="1">Uncharacterized protein</fullName>
    </submittedName>
</protein>
<proteinExistence type="predicted"/>
<dbReference type="AlphaFoldDB" id="A0A167KTH9"/>
<reference evidence="2" key="1">
    <citation type="submission" date="2015-06" db="EMBL/GenBank/DDBJ databases">
        <title>Expansion of signal transduction pathways in fungi by whole-genome duplication.</title>
        <authorList>
            <consortium name="DOE Joint Genome Institute"/>
            <person name="Corrochano L.M."/>
            <person name="Kuo A."/>
            <person name="Marcet-Houben M."/>
            <person name="Polaino S."/>
            <person name="Salamov A."/>
            <person name="Villalobos J.M."/>
            <person name="Alvarez M.I."/>
            <person name="Avalos J."/>
            <person name="Benito E.P."/>
            <person name="Benoit I."/>
            <person name="Burger G."/>
            <person name="Camino L.P."/>
            <person name="Canovas D."/>
            <person name="Cerda-Olmedo E."/>
            <person name="Cheng J.-F."/>
            <person name="Dominguez A."/>
            <person name="Elias M."/>
            <person name="Eslava A.P."/>
            <person name="Glaser F."/>
            <person name="Grimwood J."/>
            <person name="Gutierrez G."/>
            <person name="Heitman J."/>
            <person name="Henrissat B."/>
            <person name="Iturriaga E.A."/>
            <person name="Lang B.F."/>
            <person name="Lavin J.L."/>
            <person name="Lee S."/>
            <person name="Li W."/>
            <person name="Lindquist E."/>
            <person name="Lopez-Garcia S."/>
            <person name="Luque E.M."/>
            <person name="Marcos A.T."/>
            <person name="Martin J."/>
            <person name="McCluskey K."/>
            <person name="Medina H.R."/>
            <person name="Miralles-Duran A."/>
            <person name="Miyazaki A."/>
            <person name="Munoz-Torres E."/>
            <person name="Oguiza J.A."/>
            <person name="Ohm R."/>
            <person name="Olmedo M."/>
            <person name="Orejas M."/>
            <person name="Ortiz-Castellanos L."/>
            <person name="Pisabarro A.G."/>
            <person name="Rodriguez-Romero J."/>
            <person name="Ruiz-Herrera J."/>
            <person name="Ruiz-Vazquez R."/>
            <person name="Sanz C."/>
            <person name="Schackwitz W."/>
            <person name="Schmutz J."/>
            <person name="Shahriari M."/>
            <person name="Shelest E."/>
            <person name="Silva-Franco F."/>
            <person name="Soanes D."/>
            <person name="Syed K."/>
            <person name="Tagua V.G."/>
            <person name="Talbot N.J."/>
            <person name="Thon M."/>
            <person name="De vries R.P."/>
            <person name="Wiebenga A."/>
            <person name="Yadav J.S."/>
            <person name="Braun E.L."/>
            <person name="Baker S."/>
            <person name="Garre V."/>
            <person name="Horwitz B."/>
            <person name="Torres-Martinez S."/>
            <person name="Idnurm A."/>
            <person name="Herrera-Estrella A."/>
            <person name="Gabaldon T."/>
            <person name="Grigoriev I.V."/>
        </authorList>
    </citation>
    <scope>NUCLEOTIDE SEQUENCE [LARGE SCALE GENOMIC DNA]</scope>
    <source>
        <strain evidence="2">NRRL 1555(-)</strain>
    </source>
</reference>
<gene>
    <name evidence="1" type="ORF">PHYBLDRAFT_149849</name>
</gene>